<dbReference type="PROSITE" id="PS51420">
    <property type="entry name" value="RHO"/>
    <property type="match status" value="1"/>
</dbReference>
<reference evidence="3" key="1">
    <citation type="journal article" date="2017" name="Front. Cell. Infect. Microbiol.">
        <title>The Distinct Transcriptional Response of the Midgut of Amblyomma sculptum and Amblyomma aureolatum Ticks to Rickettsia rickettsii Correlates to Their Differences in Susceptibility to Infection.</title>
        <authorList>
            <person name="Martins L.A."/>
            <person name="Galletti M.F.B.M."/>
            <person name="Ribeiro J.M."/>
            <person name="Fujita A."/>
            <person name="Costa F.B."/>
            <person name="Labruna M.B."/>
            <person name="Daffre S."/>
            <person name="Fogaca A.C."/>
        </authorList>
    </citation>
    <scope>NUCLEOTIDE SEQUENCE</scope>
</reference>
<proteinExistence type="evidence at transcript level"/>
<protein>
    <submittedName>
        <fullName evidence="3">Putative rab subfamily protein of small gtpase</fullName>
    </submittedName>
</protein>
<dbReference type="InterPro" id="IPR001806">
    <property type="entry name" value="Small_GTPase"/>
</dbReference>
<dbReference type="PRINTS" id="PR00449">
    <property type="entry name" value="RASTRNSFRMNG"/>
</dbReference>
<dbReference type="Gene3D" id="3.40.50.300">
    <property type="entry name" value="P-loop containing nucleotide triphosphate hydrolases"/>
    <property type="match status" value="1"/>
</dbReference>
<dbReference type="AlphaFoldDB" id="A0A1E1X4G3"/>
<evidence type="ECO:0000256" key="1">
    <source>
        <dbReference type="ARBA" id="ARBA00006270"/>
    </source>
</evidence>
<dbReference type="SMART" id="SM00176">
    <property type="entry name" value="RAN"/>
    <property type="match status" value="1"/>
</dbReference>
<dbReference type="CDD" id="cd00154">
    <property type="entry name" value="Rab"/>
    <property type="match status" value="1"/>
</dbReference>
<dbReference type="SMART" id="SM00173">
    <property type="entry name" value="RAS"/>
    <property type="match status" value="1"/>
</dbReference>
<dbReference type="NCBIfam" id="TIGR00231">
    <property type="entry name" value="small_GTP"/>
    <property type="match status" value="1"/>
</dbReference>
<dbReference type="Pfam" id="PF00071">
    <property type="entry name" value="Ras"/>
    <property type="match status" value="1"/>
</dbReference>
<sequence length="232" mass="25613">MTTVEEPKIVDAKVVLLGALGVGKTSIITRYSQKKFLGTTSPTIGASFTTLRVNVSDTRVRIQLWDTAGQERFRAMAPLYYRNANAAIVAYDVTSSSSYEAMKQWVMELRRNVEEAIVLVLVGNKCDLTRHRVVDKAAAQKYARDIGGHFFECSALSNEGISDMFRNLALQIVEAEERAAASKPFYQAEPSCLPTDPSLGGSLDKFTLSKTLRIEQLPSDSDVLKPQSHCLC</sequence>
<dbReference type="InterPro" id="IPR005225">
    <property type="entry name" value="Small_GTP-bd"/>
</dbReference>
<comment type="similarity">
    <text evidence="1">Belongs to the small GTPase superfamily. Rab family.</text>
</comment>
<dbReference type="SMART" id="SM00174">
    <property type="entry name" value="RHO"/>
    <property type="match status" value="1"/>
</dbReference>
<dbReference type="SUPFAM" id="SSF52540">
    <property type="entry name" value="P-loop containing nucleoside triphosphate hydrolases"/>
    <property type="match status" value="1"/>
</dbReference>
<dbReference type="GO" id="GO:0003924">
    <property type="term" value="F:GTPase activity"/>
    <property type="evidence" value="ECO:0007669"/>
    <property type="project" value="InterPro"/>
</dbReference>
<accession>A0A1E1X4G3</accession>
<dbReference type="PROSITE" id="PS51421">
    <property type="entry name" value="RAS"/>
    <property type="match status" value="1"/>
</dbReference>
<dbReference type="EMBL" id="GFAC01005267">
    <property type="protein sequence ID" value="JAT93921.1"/>
    <property type="molecule type" value="mRNA"/>
</dbReference>
<dbReference type="SMART" id="SM00175">
    <property type="entry name" value="RAB"/>
    <property type="match status" value="1"/>
</dbReference>
<dbReference type="PANTHER" id="PTHR47978">
    <property type="match status" value="1"/>
</dbReference>
<evidence type="ECO:0000256" key="2">
    <source>
        <dbReference type="ARBA" id="ARBA00022741"/>
    </source>
</evidence>
<name>A0A1E1X4G3_9ACAR</name>
<evidence type="ECO:0000313" key="3">
    <source>
        <dbReference type="EMBL" id="JAT93921.1"/>
    </source>
</evidence>
<dbReference type="PROSITE" id="PS51419">
    <property type="entry name" value="RAB"/>
    <property type="match status" value="1"/>
</dbReference>
<dbReference type="InterPro" id="IPR027417">
    <property type="entry name" value="P-loop_NTPase"/>
</dbReference>
<dbReference type="FunFam" id="3.40.50.300:FF:000808">
    <property type="entry name" value="Small GTP-binding protein, putative"/>
    <property type="match status" value="1"/>
</dbReference>
<keyword evidence="2" id="KW-0547">Nucleotide-binding</keyword>
<organism evidence="3">
    <name type="scientific">Amblyomma aureolatum</name>
    <dbReference type="NCBI Taxonomy" id="187763"/>
    <lineage>
        <taxon>Eukaryota</taxon>
        <taxon>Metazoa</taxon>
        <taxon>Ecdysozoa</taxon>
        <taxon>Arthropoda</taxon>
        <taxon>Chelicerata</taxon>
        <taxon>Arachnida</taxon>
        <taxon>Acari</taxon>
        <taxon>Parasitiformes</taxon>
        <taxon>Ixodida</taxon>
        <taxon>Ixodoidea</taxon>
        <taxon>Ixodidae</taxon>
        <taxon>Amblyomminae</taxon>
        <taxon>Amblyomma</taxon>
    </lineage>
</organism>
<dbReference type="GO" id="GO:0005525">
    <property type="term" value="F:GTP binding"/>
    <property type="evidence" value="ECO:0007669"/>
    <property type="project" value="InterPro"/>
</dbReference>